<dbReference type="EMBL" id="AP014569">
    <property type="protein sequence ID" value="BAO83877.1"/>
    <property type="molecule type" value="Genomic_DNA"/>
</dbReference>
<evidence type="ECO:0000313" key="1">
    <source>
        <dbReference type="EMBL" id="BAO83877.1"/>
    </source>
</evidence>
<accession>A0A060NQ65</accession>
<proteinExistence type="predicted"/>
<name>A0A060NQ65_9BURK</name>
<dbReference type="AlphaFoldDB" id="A0A060NQ65"/>
<dbReference type="HOGENOM" id="CLU_1173831_0_0_4"/>
<dbReference type="Proteomes" id="UP000066014">
    <property type="component" value="Chromosome"/>
</dbReference>
<dbReference type="KEGG" id="cbab:SMCB_1649"/>
<protein>
    <submittedName>
        <fullName evidence="1">Uncharacterized protein</fullName>
    </submittedName>
</protein>
<evidence type="ECO:0000313" key="2">
    <source>
        <dbReference type="Proteomes" id="UP000066014"/>
    </source>
</evidence>
<keyword evidence="2" id="KW-1185">Reference proteome</keyword>
<sequence>MRGAAEGKKIVGVRCRQRTPQRFGLVDARPKSASGETEAGFVIETQLEYIMMRMKQTLLALAATGMLAGPALAAEGLGAEAPSALALQPVQAVAVAELVAELHAPPAQAELPAQAVAGTLPAELPELPAVLALTPPEPFSAADMQALFVPGHEPLRVAVLSPQEMEETKGAFLWFAPIVLHAGRFAAVRIAHHSAHHSFGSLGRLPHIQFNAWRPGVSGSGGAFRIPLPNTPFFRP</sequence>
<reference evidence="1 2" key="1">
    <citation type="journal article" date="2014" name="Nat. Commun.">
        <title>Physiological and genomic features of highly alkaliphilic hydrogen-utilizing Betaproteobacteria from a continental serpentinizing site.</title>
        <authorList>
            <person name="Suzuki S."/>
            <person name="Kuenen J.G."/>
            <person name="Schipper K."/>
            <person name="van der Velde S."/>
            <person name="Ishii S."/>
            <person name="Wu A."/>
            <person name="Sorokin D.Y."/>
            <person name="Tenney A."/>
            <person name="Meng X.Y."/>
            <person name="Morrill P.L."/>
            <person name="Kamagata Y."/>
            <person name="Muyzer G."/>
            <person name="Nealson K.H."/>
        </authorList>
    </citation>
    <scope>NUCLEOTIDE SEQUENCE [LARGE SCALE GENOMIC DNA]</scope>
    <source>
        <strain evidence="1 2">B1</strain>
    </source>
</reference>
<organism evidence="1 2">
    <name type="scientific">Serpentinimonas maccroryi</name>
    <dbReference type="NCBI Taxonomy" id="1458426"/>
    <lineage>
        <taxon>Bacteria</taxon>
        <taxon>Pseudomonadati</taxon>
        <taxon>Pseudomonadota</taxon>
        <taxon>Betaproteobacteria</taxon>
        <taxon>Burkholderiales</taxon>
        <taxon>Comamonadaceae</taxon>
        <taxon>Serpentinimonas</taxon>
    </lineage>
</organism>
<gene>
    <name evidence="1" type="ORF">SMCB_1649</name>
</gene>
<dbReference type="STRING" id="1458426.SMCB_1649"/>